<protein>
    <submittedName>
        <fullName evidence="4">Uncharacterized protein involved in outer membrane biogenesis</fullName>
    </submittedName>
</protein>
<feature type="compositionally biased region" description="Low complexity" evidence="1">
    <location>
        <begin position="102"/>
        <end position="120"/>
    </location>
</feature>
<feature type="region of interest" description="Disordered" evidence="1">
    <location>
        <begin position="378"/>
        <end position="401"/>
    </location>
</feature>
<feature type="compositionally biased region" description="Low complexity" evidence="1">
    <location>
        <begin position="713"/>
        <end position="727"/>
    </location>
</feature>
<accession>A0ABV2Q2E4</accession>
<dbReference type="PANTHER" id="PTHR30441">
    <property type="entry name" value="DUF748 DOMAIN-CONTAINING PROTEIN"/>
    <property type="match status" value="1"/>
</dbReference>
<feature type="region of interest" description="Disordered" evidence="1">
    <location>
        <begin position="100"/>
        <end position="122"/>
    </location>
</feature>
<dbReference type="Proteomes" id="UP001549320">
    <property type="component" value="Unassembled WGS sequence"/>
</dbReference>
<feature type="transmembrane region" description="Helical" evidence="2">
    <location>
        <begin position="12"/>
        <end position="33"/>
    </location>
</feature>
<feature type="region of interest" description="Disordered" evidence="1">
    <location>
        <begin position="680"/>
        <end position="727"/>
    </location>
</feature>
<dbReference type="InterPro" id="IPR007844">
    <property type="entry name" value="AsmA"/>
</dbReference>
<dbReference type="Pfam" id="PF05170">
    <property type="entry name" value="AsmA"/>
    <property type="match status" value="1"/>
</dbReference>
<proteinExistence type="predicted"/>
<keyword evidence="2" id="KW-0812">Transmembrane</keyword>
<evidence type="ECO:0000259" key="3">
    <source>
        <dbReference type="Pfam" id="PF05170"/>
    </source>
</evidence>
<dbReference type="EMBL" id="JBEPSH010000001">
    <property type="protein sequence ID" value="MET4575199.1"/>
    <property type="molecule type" value="Genomic_DNA"/>
</dbReference>
<sequence>MRGMIRSRLFRIALWFVLAALICISAAIAFIYFSDWNKYRPWINQRVSEALGREFAIRGDLTVDWQWPQTLEPGWQRWIPGPVVRGNDIHVGNPTGFVAETPSPVSRSPASSSSPSAGPGLATGEFAQVGQAAINLVLPPLLWRTFDIKRVDLTDPDVRLIRKADGSNNWGLSLPAQKDAGAKPWNVLLGGIAVNQGRLAYSDAKMDLSVQANLASLPAEETENGRYGVGFTLTGQYAKAEIKGEGKAGQLLSLRDEKVDYPLKVDARAGKLAATAVGVVENPRSLSGLDFRVSVKGASMADLYQLTGLVLPDTPEFQTRGQLIGSLEPERAVWTYRDFTGTVGQSDLRGELTYTSAKSRPKLSGQLSSRQLRLADLGPTVGVGSSKPDKPKRPGKVLPDEPFATDRWDKMDMDIRFEGLKIIRPEAVPLESLRLRAVMENARLRLAPLDFGVANGRFKTQVQLDANAKPMRASVRGNVDGLSLSALFPKIELMKKSLGRVDGGIALDGQGNSVASILASANGEAKLYVRDGVMSQQLLDLAGLNLGSVVLSKLFGTDKEVQLRCAVADVPVVNGVAYARNVKINTEDALIDITGTADMAREIVDLDVNPKAYELKFFSLRTPLEVRGPFAKANVGVKPGPLILRAAVAVAAVAAAPGALALVPITVPGAEDDQGCAPLLSKATQAPKAGAAPRATQEEIKRGTPSARPAPVQQPAAGESSAGSPAQ</sequence>
<evidence type="ECO:0000313" key="5">
    <source>
        <dbReference type="Proteomes" id="UP001549320"/>
    </source>
</evidence>
<comment type="caution">
    <text evidence="4">The sequence shown here is derived from an EMBL/GenBank/DDBJ whole genome shotgun (WGS) entry which is preliminary data.</text>
</comment>
<gene>
    <name evidence="4" type="ORF">ABIE13_000296</name>
</gene>
<dbReference type="RefSeq" id="WP_354440500.1">
    <property type="nucleotide sequence ID" value="NZ_JBEPSH010000001.1"/>
</dbReference>
<keyword evidence="2" id="KW-1133">Transmembrane helix</keyword>
<reference evidence="4 5" key="1">
    <citation type="submission" date="2024-06" db="EMBL/GenBank/DDBJ databases">
        <title>Sorghum-associated microbial communities from plants grown in Nebraska, USA.</title>
        <authorList>
            <person name="Schachtman D."/>
        </authorList>
    </citation>
    <scope>NUCLEOTIDE SEQUENCE [LARGE SCALE GENOMIC DNA]</scope>
    <source>
        <strain evidence="4 5">2709</strain>
    </source>
</reference>
<organism evidence="4 5">
    <name type="scientific">Ottowia thiooxydans</name>
    <dbReference type="NCBI Taxonomy" id="219182"/>
    <lineage>
        <taxon>Bacteria</taxon>
        <taxon>Pseudomonadati</taxon>
        <taxon>Pseudomonadota</taxon>
        <taxon>Betaproteobacteria</taxon>
        <taxon>Burkholderiales</taxon>
        <taxon>Comamonadaceae</taxon>
        <taxon>Ottowia</taxon>
    </lineage>
</organism>
<keyword evidence="2" id="KW-0472">Membrane</keyword>
<evidence type="ECO:0000313" key="4">
    <source>
        <dbReference type="EMBL" id="MET4575199.1"/>
    </source>
</evidence>
<evidence type="ECO:0000256" key="2">
    <source>
        <dbReference type="SAM" id="Phobius"/>
    </source>
</evidence>
<feature type="domain" description="AsmA" evidence="3">
    <location>
        <begin position="10"/>
        <end position="578"/>
    </location>
</feature>
<dbReference type="PANTHER" id="PTHR30441:SF9">
    <property type="entry name" value="ASMA FAMILY PROTEIN YHJG"/>
    <property type="match status" value="1"/>
</dbReference>
<keyword evidence="5" id="KW-1185">Reference proteome</keyword>
<dbReference type="InterPro" id="IPR052894">
    <property type="entry name" value="AsmA-related"/>
</dbReference>
<evidence type="ECO:0000256" key="1">
    <source>
        <dbReference type="SAM" id="MobiDB-lite"/>
    </source>
</evidence>
<name>A0ABV2Q2E4_9BURK</name>